<evidence type="ECO:0000313" key="7">
    <source>
        <dbReference type="Proteomes" id="UP001154322"/>
    </source>
</evidence>
<dbReference type="CDD" id="cd06575">
    <property type="entry name" value="PASTA_Pbp2x-like_2"/>
    <property type="match status" value="1"/>
</dbReference>
<evidence type="ECO:0000256" key="1">
    <source>
        <dbReference type="ARBA" id="ARBA00004370"/>
    </source>
</evidence>
<comment type="similarity">
    <text evidence="2">Belongs to the transpeptidase family.</text>
</comment>
<evidence type="ECO:0000256" key="4">
    <source>
        <dbReference type="SAM" id="Phobius"/>
    </source>
</evidence>
<keyword evidence="7" id="KW-1185">Reference proteome</keyword>
<dbReference type="Gene3D" id="3.90.1310.10">
    <property type="entry name" value="Penicillin-binding protein 2a (Domain 2)"/>
    <property type="match status" value="1"/>
</dbReference>
<evidence type="ECO:0000313" key="6">
    <source>
        <dbReference type="EMBL" id="CAH8245231.1"/>
    </source>
</evidence>
<evidence type="ECO:0000256" key="3">
    <source>
        <dbReference type="ARBA" id="ARBA00023136"/>
    </source>
</evidence>
<name>A0ABN8U2D8_9BACL</name>
<dbReference type="InterPro" id="IPR005543">
    <property type="entry name" value="PASTA_dom"/>
</dbReference>
<organism evidence="6 7">
    <name type="scientific">Paenibacillus melissococcoides</name>
    <dbReference type="NCBI Taxonomy" id="2912268"/>
    <lineage>
        <taxon>Bacteria</taxon>
        <taxon>Bacillati</taxon>
        <taxon>Bacillota</taxon>
        <taxon>Bacilli</taxon>
        <taxon>Bacillales</taxon>
        <taxon>Paenibacillaceae</taxon>
        <taxon>Paenibacillus</taxon>
    </lineage>
</organism>
<gene>
    <name evidence="6" type="ORF">WJ0W_002462</name>
</gene>
<dbReference type="InterPro" id="IPR050515">
    <property type="entry name" value="Beta-lactam/transpept"/>
</dbReference>
<feature type="domain" description="PASTA" evidence="5">
    <location>
        <begin position="670"/>
        <end position="726"/>
    </location>
</feature>
<dbReference type="Gene3D" id="3.40.710.10">
    <property type="entry name" value="DD-peptidase/beta-lactamase superfamily"/>
    <property type="match status" value="1"/>
</dbReference>
<dbReference type="PANTHER" id="PTHR30627:SF1">
    <property type="entry name" value="PEPTIDOGLYCAN D,D-TRANSPEPTIDASE FTSI"/>
    <property type="match status" value="1"/>
</dbReference>
<dbReference type="SUPFAM" id="SSF54184">
    <property type="entry name" value="Penicillin-binding protein 2x (pbp-2x), c-terminal domain"/>
    <property type="match status" value="2"/>
</dbReference>
<dbReference type="Pfam" id="PF03793">
    <property type="entry name" value="PASTA"/>
    <property type="match status" value="2"/>
</dbReference>
<dbReference type="Pfam" id="PF00905">
    <property type="entry name" value="Transpeptidase"/>
    <property type="match status" value="1"/>
</dbReference>
<dbReference type="Proteomes" id="UP001154322">
    <property type="component" value="Unassembled WGS sequence"/>
</dbReference>
<keyword evidence="3 4" id="KW-0472">Membrane</keyword>
<accession>A0ABN8U2D8</accession>
<evidence type="ECO:0000259" key="5">
    <source>
        <dbReference type="PROSITE" id="PS51178"/>
    </source>
</evidence>
<dbReference type="InterPro" id="IPR036138">
    <property type="entry name" value="PBP_dimer_sf"/>
</dbReference>
<reference evidence="6" key="1">
    <citation type="submission" date="2022-06" db="EMBL/GenBank/DDBJ databases">
        <authorList>
            <person name="Dietemann V."/>
            <person name="Ory F."/>
            <person name="Dainat B."/>
            <person name="Oberhansli S."/>
        </authorList>
    </citation>
    <scope>NUCLEOTIDE SEQUENCE</scope>
    <source>
        <strain evidence="6">Ena-SAMPLE-TAB-26-04-2022-14:26:32:270-5432</strain>
    </source>
</reference>
<dbReference type="SUPFAM" id="SSF56601">
    <property type="entry name" value="beta-lactamase/transpeptidase-like"/>
    <property type="match status" value="1"/>
</dbReference>
<dbReference type="InterPro" id="IPR012338">
    <property type="entry name" value="Beta-lactam/transpept-like"/>
</dbReference>
<dbReference type="CDD" id="cd06576">
    <property type="entry name" value="PASTA_Pbp2x-like_1"/>
    <property type="match status" value="1"/>
</dbReference>
<dbReference type="PROSITE" id="PS51178">
    <property type="entry name" value="PASTA"/>
    <property type="match status" value="1"/>
</dbReference>
<dbReference type="SMART" id="SM00740">
    <property type="entry name" value="PASTA"/>
    <property type="match status" value="2"/>
</dbReference>
<dbReference type="SUPFAM" id="SSF56519">
    <property type="entry name" value="Penicillin binding protein dimerisation domain"/>
    <property type="match status" value="1"/>
</dbReference>
<dbReference type="InterPro" id="IPR005311">
    <property type="entry name" value="PBP_dimer"/>
</dbReference>
<proteinExistence type="inferred from homology"/>
<comment type="caution">
    <text evidence="6">The sequence shown here is derived from an EMBL/GenBank/DDBJ whole genome shotgun (WGS) entry which is preliminary data.</text>
</comment>
<protein>
    <submittedName>
        <fullName evidence="6">PASTA domain-containing protein</fullName>
    </submittedName>
</protein>
<keyword evidence="4" id="KW-0812">Transmembrane</keyword>
<sequence length="729" mass="82005">MKMVKRIKLRTLTIGGLFTLFFIVIVTRLFWYQVWNQDFWMELAKNSWSTEQTLEPVRGTIYDQNGEVLAMDAPAYTVAVNPSLIQELKTEDKLVEDDIDVERLIVQELHKVLGKPENELYDIVRKKSPETGKYLVHREVRNEGWKIEEETAQKLRDFTESLKEKTKLQDIGLYLMPEVKRFYAKNNLAAHVLGYTDKNGKPVGGIEELYNEQLAGIAGSIQYEKDRMGNKLPKASEVYTPARDGDNLYLTIDRTIQQYIEEEIRKVYNEYSPHTITVIAADPKTGDILGLANRPSFNPNSYWDFDNERAFFNPAVQGGYEPGSTFKIVTLAAAVQEGLFDPDAYFQSGKIYAGGREVHDVSTSWGTITYLEGLKRSSNVAFIKLGFEMLKEERFKSYIDKFGFGQKTGVEIPWEYEGFVQFQYPADVVAASYGHGQIKVTPIQQIMAVSAVANGGKLMKPHIVKKIEDPVTGEVTEREPEVVRQVIDPEIAKQVSEYLEQVVADQEIGTGKNAYIEGYRVAGKTGTALKVINGEYDTTRAVVSFVGFAPVEDPRIAVIVVVDDPQKYWEGGGFVSPIIFKNIVSKSLRYMGVPTSHEMKQGEEGKSEGATRLVKAPNIQGLKPHEAKKRLAEQGIVFQTVGAGKEVKRQFPAPGEYLGSGQRVYLLTDEPENLKMPDMKGKSLRDVMEIASLLGIEVRIEGEGYVTEQKASTDNGKRVVDIKLEPRRP</sequence>
<dbReference type="Pfam" id="PF03717">
    <property type="entry name" value="PBP_dimer"/>
    <property type="match status" value="1"/>
</dbReference>
<evidence type="ECO:0000256" key="2">
    <source>
        <dbReference type="ARBA" id="ARBA00007171"/>
    </source>
</evidence>
<feature type="transmembrane region" description="Helical" evidence="4">
    <location>
        <begin position="12"/>
        <end position="31"/>
    </location>
</feature>
<keyword evidence="4" id="KW-1133">Transmembrane helix</keyword>
<dbReference type="PANTHER" id="PTHR30627">
    <property type="entry name" value="PEPTIDOGLYCAN D,D-TRANSPEPTIDASE"/>
    <property type="match status" value="1"/>
</dbReference>
<dbReference type="EMBL" id="CALYLO010000003">
    <property type="protein sequence ID" value="CAH8245231.1"/>
    <property type="molecule type" value="Genomic_DNA"/>
</dbReference>
<dbReference type="InterPro" id="IPR001460">
    <property type="entry name" value="PCN-bd_Tpept"/>
</dbReference>
<comment type="subcellular location">
    <subcellularLocation>
        <location evidence="1">Membrane</location>
    </subcellularLocation>
</comment>